<dbReference type="EMBL" id="FONX01000003">
    <property type="protein sequence ID" value="SFE57167.1"/>
    <property type="molecule type" value="Genomic_DNA"/>
</dbReference>
<sequence>MTPRAANRAKLYLREWRLMAVLLLALVAWLSLPNALPRVNYLVQDASLRLAARPASPDIAIVAIDDRSIEAIGRWPWPRALHAAMLSRVSAQSPRAVGLDILFLEPEADHPDYDDLLAEALRASGRTVLPVERSSQGGGDMVGMPIAPLAKSTAQLGHVHVQVDADGLARSVFLQEGPHAYWPHFSRAMLCAGGALVGPCRDGRSRQPQGPWEQTEQRIIAFASGAMPFTTYSYVDVLKGDIPKDALRGKYVLVGVTGTGLGDQFSAPVVLQGGRRVPGVEILAHVLNGELQGLRIQPAPVLWNILFALIPVAAALLAVRLLNPFWALASTAGLFVATLVASLGSPGLVGWQLAPAGGLLGLLLLYPLWSWRRLSAAAEFLQREMRTLSHSGLPQLDGTDTEAPHGSSDFLGRRINAVDHASEQLRQLHSFVSASLQQLPSPTFVCNGQGQITLANAAAMRYAESVGTPQPEGRALATVLQGLTNSEQAAPLLKPGAGQLAQMPAQQHAQDAQGRRLLVLCKRFSTGQPETGGGWLLTLVDLTDLHEAQRQRNQAMQFISHDIRAPNASILTLLEMRREYPDLIPDTEFMARIERCARNSLDMADSFLNLATAQAQTYELVALDLVNVVCEAVDDAWAFAQERKVQLNSSIGVENACCTGHRALIHRAIGNVVQNAIKFSPEGASVHCALIDDGPRWLVTVRDAGPGIPESQRARLFKPFERLHQESHPSISGLGLGLALTDAVVRRHGGEIKVLSEVGRGSEFQLAFPKTLEGLAENAAPSQPH</sequence>
<keyword evidence="6" id="KW-0418">Kinase</keyword>
<dbReference type="InterPro" id="IPR017181">
    <property type="entry name" value="Sig_transdc_His_kin_CHASE2"/>
</dbReference>
<keyword evidence="8" id="KW-0902">Two-component regulatory system</keyword>
<dbReference type="InterPro" id="IPR036890">
    <property type="entry name" value="HATPase_C_sf"/>
</dbReference>
<dbReference type="Pfam" id="PF02518">
    <property type="entry name" value="HATPase_c"/>
    <property type="match status" value="1"/>
</dbReference>
<feature type="transmembrane region" description="Helical" evidence="9">
    <location>
        <begin position="301"/>
        <end position="318"/>
    </location>
</feature>
<dbReference type="PRINTS" id="PR00344">
    <property type="entry name" value="BCTRLSENSOR"/>
</dbReference>
<evidence type="ECO:0000313" key="11">
    <source>
        <dbReference type="EMBL" id="SFE57167.1"/>
    </source>
</evidence>
<dbReference type="STRING" id="1177982.SAMN04489711_10375"/>
<keyword evidence="4" id="KW-0808">Transferase</keyword>
<dbReference type="InterPro" id="IPR004358">
    <property type="entry name" value="Sig_transdc_His_kin-like_C"/>
</dbReference>
<keyword evidence="7" id="KW-0067">ATP-binding</keyword>
<feature type="domain" description="Histidine kinase" evidence="10">
    <location>
        <begin position="558"/>
        <end position="772"/>
    </location>
</feature>
<dbReference type="InterPro" id="IPR036097">
    <property type="entry name" value="HisK_dim/P_sf"/>
</dbReference>
<protein>
    <recommendedName>
        <fullName evidence="2">histidine kinase</fullName>
        <ecNumber evidence="2">2.7.13.3</ecNumber>
    </recommendedName>
</protein>
<dbReference type="AlphaFoldDB" id="A0A1I2BMM8"/>
<feature type="transmembrane region" description="Helical" evidence="9">
    <location>
        <begin position="325"/>
        <end position="343"/>
    </location>
</feature>
<dbReference type="CDD" id="cd00082">
    <property type="entry name" value="HisKA"/>
    <property type="match status" value="1"/>
</dbReference>
<dbReference type="OrthoDB" id="9806704at2"/>
<dbReference type="PANTHER" id="PTHR42878:SF7">
    <property type="entry name" value="SENSOR HISTIDINE KINASE GLRK"/>
    <property type="match status" value="1"/>
</dbReference>
<dbReference type="Gene3D" id="1.10.287.130">
    <property type="match status" value="1"/>
</dbReference>
<keyword evidence="9" id="KW-0812">Transmembrane</keyword>
<dbReference type="InterPro" id="IPR005467">
    <property type="entry name" value="His_kinase_dom"/>
</dbReference>
<proteinExistence type="predicted"/>
<keyword evidence="9" id="KW-1133">Transmembrane helix</keyword>
<dbReference type="SMART" id="SM00388">
    <property type="entry name" value="HisKA"/>
    <property type="match status" value="1"/>
</dbReference>
<evidence type="ECO:0000259" key="10">
    <source>
        <dbReference type="PROSITE" id="PS50109"/>
    </source>
</evidence>
<dbReference type="SUPFAM" id="SSF47384">
    <property type="entry name" value="Homodimeric domain of signal transducing histidine kinase"/>
    <property type="match status" value="1"/>
</dbReference>
<keyword evidence="3" id="KW-0597">Phosphoprotein</keyword>
<dbReference type="InterPro" id="IPR003661">
    <property type="entry name" value="HisK_dim/P_dom"/>
</dbReference>
<name>A0A1I2BMM8_9BURK</name>
<comment type="catalytic activity">
    <reaction evidence="1">
        <text>ATP + protein L-histidine = ADP + protein N-phospho-L-histidine.</text>
        <dbReference type="EC" id="2.7.13.3"/>
    </reaction>
</comment>
<dbReference type="Gene3D" id="3.30.565.10">
    <property type="entry name" value="Histidine kinase-like ATPase, C-terminal domain"/>
    <property type="match status" value="1"/>
</dbReference>
<dbReference type="GO" id="GO:0005524">
    <property type="term" value="F:ATP binding"/>
    <property type="evidence" value="ECO:0007669"/>
    <property type="project" value="UniProtKB-KW"/>
</dbReference>
<evidence type="ECO:0000256" key="8">
    <source>
        <dbReference type="ARBA" id="ARBA00023012"/>
    </source>
</evidence>
<dbReference type="GO" id="GO:0007234">
    <property type="term" value="P:osmosensory signaling via phosphorelay pathway"/>
    <property type="evidence" value="ECO:0007669"/>
    <property type="project" value="TreeGrafter"/>
</dbReference>
<evidence type="ECO:0000256" key="7">
    <source>
        <dbReference type="ARBA" id="ARBA00022840"/>
    </source>
</evidence>
<dbReference type="GO" id="GO:0030295">
    <property type="term" value="F:protein kinase activator activity"/>
    <property type="evidence" value="ECO:0007669"/>
    <property type="project" value="TreeGrafter"/>
</dbReference>
<dbReference type="PANTHER" id="PTHR42878">
    <property type="entry name" value="TWO-COMPONENT HISTIDINE KINASE"/>
    <property type="match status" value="1"/>
</dbReference>
<dbReference type="PIRSF" id="PIRSF037347">
    <property type="entry name" value="STHK_CHASE2_PAS_prd"/>
    <property type="match status" value="1"/>
</dbReference>
<dbReference type="SMART" id="SM00387">
    <property type="entry name" value="HATPase_c"/>
    <property type="match status" value="1"/>
</dbReference>
<keyword evidence="9" id="KW-0472">Membrane</keyword>
<dbReference type="EC" id="2.7.13.3" evidence="2"/>
<dbReference type="Pfam" id="PF05226">
    <property type="entry name" value="CHASE2"/>
    <property type="match status" value="1"/>
</dbReference>
<evidence type="ECO:0000256" key="4">
    <source>
        <dbReference type="ARBA" id="ARBA00022679"/>
    </source>
</evidence>
<dbReference type="CDD" id="cd00075">
    <property type="entry name" value="HATPase"/>
    <property type="match status" value="1"/>
</dbReference>
<evidence type="ECO:0000256" key="3">
    <source>
        <dbReference type="ARBA" id="ARBA00022553"/>
    </source>
</evidence>
<dbReference type="InterPro" id="IPR003594">
    <property type="entry name" value="HATPase_dom"/>
</dbReference>
<dbReference type="GO" id="GO:0000155">
    <property type="term" value="F:phosphorelay sensor kinase activity"/>
    <property type="evidence" value="ECO:0007669"/>
    <property type="project" value="InterPro"/>
</dbReference>
<evidence type="ECO:0000256" key="5">
    <source>
        <dbReference type="ARBA" id="ARBA00022741"/>
    </source>
</evidence>
<evidence type="ECO:0000256" key="6">
    <source>
        <dbReference type="ARBA" id="ARBA00022777"/>
    </source>
</evidence>
<evidence type="ECO:0000256" key="1">
    <source>
        <dbReference type="ARBA" id="ARBA00000085"/>
    </source>
</evidence>
<dbReference type="PROSITE" id="PS50109">
    <property type="entry name" value="HIS_KIN"/>
    <property type="match status" value="1"/>
</dbReference>
<accession>A0A1I2BMM8</accession>
<evidence type="ECO:0000313" key="12">
    <source>
        <dbReference type="Proteomes" id="UP000199119"/>
    </source>
</evidence>
<dbReference type="SUPFAM" id="SSF55874">
    <property type="entry name" value="ATPase domain of HSP90 chaperone/DNA topoisomerase II/histidine kinase"/>
    <property type="match status" value="1"/>
</dbReference>
<dbReference type="InterPro" id="IPR050351">
    <property type="entry name" value="BphY/WalK/GraS-like"/>
</dbReference>
<organism evidence="11 12">
    <name type="scientific">Paracidovorax wautersii</name>
    <dbReference type="NCBI Taxonomy" id="1177982"/>
    <lineage>
        <taxon>Bacteria</taxon>
        <taxon>Pseudomonadati</taxon>
        <taxon>Pseudomonadota</taxon>
        <taxon>Betaproteobacteria</taxon>
        <taxon>Burkholderiales</taxon>
        <taxon>Comamonadaceae</taxon>
        <taxon>Paracidovorax</taxon>
    </lineage>
</organism>
<keyword evidence="5" id="KW-0547">Nucleotide-binding</keyword>
<reference evidence="12" key="1">
    <citation type="submission" date="2016-10" db="EMBL/GenBank/DDBJ databases">
        <authorList>
            <person name="Varghese N."/>
            <person name="Submissions S."/>
        </authorList>
    </citation>
    <scope>NUCLEOTIDE SEQUENCE [LARGE SCALE GENOMIC DNA]</scope>
    <source>
        <strain evidence="12">DSM 27981</strain>
    </source>
</reference>
<dbReference type="Proteomes" id="UP000199119">
    <property type="component" value="Unassembled WGS sequence"/>
</dbReference>
<evidence type="ECO:0000256" key="9">
    <source>
        <dbReference type="SAM" id="Phobius"/>
    </source>
</evidence>
<dbReference type="GO" id="GO:0000156">
    <property type="term" value="F:phosphorelay response regulator activity"/>
    <property type="evidence" value="ECO:0007669"/>
    <property type="project" value="TreeGrafter"/>
</dbReference>
<keyword evidence="12" id="KW-1185">Reference proteome</keyword>
<gene>
    <name evidence="11" type="ORF">SAMN04489711_10375</name>
</gene>
<dbReference type="InterPro" id="IPR007890">
    <property type="entry name" value="CHASE2"/>
</dbReference>
<evidence type="ECO:0000256" key="2">
    <source>
        <dbReference type="ARBA" id="ARBA00012438"/>
    </source>
</evidence>
<dbReference type="SMART" id="SM01080">
    <property type="entry name" value="CHASE2"/>
    <property type="match status" value="1"/>
</dbReference>